<evidence type="ECO:0000256" key="1">
    <source>
        <dbReference type="SAM" id="SignalP"/>
    </source>
</evidence>
<organism evidence="2 3">
    <name type="scientific">Burkholderia multivorans</name>
    <dbReference type="NCBI Taxonomy" id="87883"/>
    <lineage>
        <taxon>Bacteria</taxon>
        <taxon>Pseudomonadati</taxon>
        <taxon>Pseudomonadota</taxon>
        <taxon>Betaproteobacteria</taxon>
        <taxon>Burkholderiales</taxon>
        <taxon>Burkholderiaceae</taxon>
        <taxon>Burkholderia</taxon>
        <taxon>Burkholderia cepacia complex</taxon>
    </lineage>
</organism>
<dbReference type="EMBL" id="JAHPMX010000022">
    <property type="protein sequence ID" value="MBU9360044.1"/>
    <property type="molecule type" value="Genomic_DNA"/>
</dbReference>
<protein>
    <recommendedName>
        <fullName evidence="4">Exported phage protein</fullName>
    </recommendedName>
</protein>
<reference evidence="2" key="1">
    <citation type="submission" date="2021-06" db="EMBL/GenBank/DDBJ databases">
        <title>A collection of bacterial strains from the Burkholderia cepacia Research Laboratory and Repository.</title>
        <authorList>
            <person name="Lipuma J."/>
            <person name="Spilker T."/>
        </authorList>
    </citation>
    <scope>NUCLEOTIDE SEQUENCE</scope>
    <source>
        <strain evidence="2">AU37435</strain>
    </source>
</reference>
<name>A0AAP2MRQ3_9BURK</name>
<gene>
    <name evidence="2" type="ORF">KTE52_27290</name>
</gene>
<keyword evidence="1" id="KW-0732">Signal</keyword>
<evidence type="ECO:0008006" key="4">
    <source>
        <dbReference type="Google" id="ProtNLM"/>
    </source>
</evidence>
<feature type="chain" id="PRO_5042845689" description="Exported phage protein" evidence="1">
    <location>
        <begin position="21"/>
        <end position="125"/>
    </location>
</feature>
<accession>A0AAP2MRQ3</accession>
<sequence length="125" mass="13837">MKMKKLLLTAALLAPLAAVAEDAYVYPFAGMKVGVTVDNQFPTILYTTQKCDLPLANAKNMRRYESYRGVWDVGCWGETIDGDAVIIVPTMPTKSVPLNTLARADVSSYMNWARMTIKALPTYGR</sequence>
<evidence type="ECO:0000313" key="3">
    <source>
        <dbReference type="Proteomes" id="UP001196915"/>
    </source>
</evidence>
<dbReference type="AlphaFoldDB" id="A0AAP2MRQ3"/>
<proteinExistence type="predicted"/>
<evidence type="ECO:0000313" key="2">
    <source>
        <dbReference type="EMBL" id="MBU9360044.1"/>
    </source>
</evidence>
<dbReference type="Proteomes" id="UP001196915">
    <property type="component" value="Unassembled WGS sequence"/>
</dbReference>
<feature type="signal peptide" evidence="1">
    <location>
        <begin position="1"/>
        <end position="20"/>
    </location>
</feature>
<comment type="caution">
    <text evidence="2">The sequence shown here is derived from an EMBL/GenBank/DDBJ whole genome shotgun (WGS) entry which is preliminary data.</text>
</comment>